<keyword evidence="2" id="KW-1185">Reference proteome</keyword>
<name>A0ACD1HGD0_9EURO</name>
<reference evidence="1" key="1">
    <citation type="submission" date="2018-02" db="EMBL/GenBank/DDBJ databases">
        <title>The genomes of Aspergillus section Nigri reveals drivers in fungal speciation.</title>
        <authorList>
            <consortium name="DOE Joint Genome Institute"/>
            <person name="Vesth T.C."/>
            <person name="Nybo J."/>
            <person name="Theobald S."/>
            <person name="Brandl J."/>
            <person name="Frisvad J.C."/>
            <person name="Nielsen K.F."/>
            <person name="Lyhne E.K."/>
            <person name="Kogle M.E."/>
            <person name="Kuo A."/>
            <person name="Riley R."/>
            <person name="Clum A."/>
            <person name="Nolan M."/>
            <person name="Lipzen A."/>
            <person name="Salamov A."/>
            <person name="Henrissat B."/>
            <person name="Wiebenga A."/>
            <person name="De vries R.P."/>
            <person name="Grigoriev I.V."/>
            <person name="Mortensen U.H."/>
            <person name="Andersen M.R."/>
            <person name="Baker S.E."/>
        </authorList>
    </citation>
    <scope>NUCLEOTIDE SEQUENCE</scope>
    <source>
        <strain evidence="1">CBS 121060</strain>
    </source>
</reference>
<dbReference type="Proteomes" id="UP000249661">
    <property type="component" value="Unassembled WGS sequence"/>
</dbReference>
<dbReference type="EMBL" id="KZ824942">
    <property type="protein sequence ID" value="RAH72688.1"/>
    <property type="molecule type" value="Genomic_DNA"/>
</dbReference>
<protein>
    <submittedName>
        <fullName evidence="1">Uncharacterized protein</fullName>
    </submittedName>
</protein>
<sequence>MRLYYIAITFLAGLISVVAQGMDSLPACAVSARSFRAVVTFGFMLAAVIPPTNVMYRVKRECATGAIPKTCQSIDVACICGTKSFISDMSCCVAKSCSPQDEKAALGFAVQLCSGAGVTDLPSSASCANSVTSTNATSASTTTSPVNSSGNSTASATTTLTGTKTQSTSGNTQPVTSVKTNTGSSPTATGGGVPLSPYADASIFAAVGMALVAFLA</sequence>
<organism evidence="1 2">
    <name type="scientific">Aspergillus aculeatinus CBS 121060</name>
    <dbReference type="NCBI Taxonomy" id="1448322"/>
    <lineage>
        <taxon>Eukaryota</taxon>
        <taxon>Fungi</taxon>
        <taxon>Dikarya</taxon>
        <taxon>Ascomycota</taxon>
        <taxon>Pezizomycotina</taxon>
        <taxon>Eurotiomycetes</taxon>
        <taxon>Eurotiomycetidae</taxon>
        <taxon>Eurotiales</taxon>
        <taxon>Aspergillaceae</taxon>
        <taxon>Aspergillus</taxon>
        <taxon>Aspergillus subgen. Circumdati</taxon>
    </lineage>
</organism>
<accession>A0ACD1HGD0</accession>
<gene>
    <name evidence="1" type="ORF">BO66DRAFT_445898</name>
</gene>
<evidence type="ECO:0000313" key="2">
    <source>
        <dbReference type="Proteomes" id="UP000249661"/>
    </source>
</evidence>
<proteinExistence type="predicted"/>
<evidence type="ECO:0000313" key="1">
    <source>
        <dbReference type="EMBL" id="RAH72688.1"/>
    </source>
</evidence>